<proteinExistence type="predicted"/>
<dbReference type="AlphaFoldDB" id="A0A9P6HDM4"/>
<dbReference type="OrthoDB" id="4760524at2759"/>
<reference evidence="3" key="2">
    <citation type="submission" date="2020-11" db="EMBL/GenBank/DDBJ databases">
        <authorList>
            <consortium name="DOE Joint Genome Institute"/>
            <person name="Kuo A."/>
            <person name="Miyauchi S."/>
            <person name="Kiss E."/>
            <person name="Drula E."/>
            <person name="Kohler A."/>
            <person name="Sanchez-Garcia M."/>
            <person name="Andreopoulos B."/>
            <person name="Barry K.W."/>
            <person name="Bonito G."/>
            <person name="Buee M."/>
            <person name="Carver A."/>
            <person name="Chen C."/>
            <person name="Cichocki N."/>
            <person name="Clum A."/>
            <person name="Culley D."/>
            <person name="Crous P.W."/>
            <person name="Fauchery L."/>
            <person name="Girlanda M."/>
            <person name="Hayes R."/>
            <person name="Keri Z."/>
            <person name="Labutti K."/>
            <person name="Lipzen A."/>
            <person name="Lombard V."/>
            <person name="Magnuson J."/>
            <person name="Maillard F."/>
            <person name="Morin E."/>
            <person name="Murat C."/>
            <person name="Nolan M."/>
            <person name="Ohm R."/>
            <person name="Pangilinan J."/>
            <person name="Pereira M."/>
            <person name="Perotto S."/>
            <person name="Peter M."/>
            <person name="Riley R."/>
            <person name="Sitrit Y."/>
            <person name="Stielow B."/>
            <person name="Szollosi G."/>
            <person name="Zifcakova L."/>
            <person name="Stursova M."/>
            <person name="Spatafora J.W."/>
            <person name="Tedersoo L."/>
            <person name="Vaario L.-M."/>
            <person name="Yamada A."/>
            <person name="Yan M."/>
            <person name="Wang P."/>
            <person name="Xu J."/>
            <person name="Bruns T."/>
            <person name="Baldrian P."/>
            <person name="Vilgalys R."/>
            <person name="Henrissat B."/>
            <person name="Grigoriev I.V."/>
            <person name="Hibbett D."/>
            <person name="Nagy L.G."/>
            <person name="Martin F.M."/>
        </authorList>
    </citation>
    <scope>NUCLEOTIDE SEQUENCE</scope>
    <source>
        <strain evidence="3">UH-Tt-Lm1</strain>
    </source>
</reference>
<name>A0A9P6HDM4_9AGAM</name>
<comment type="caution">
    <text evidence="3">The sequence shown here is derived from an EMBL/GenBank/DDBJ whole genome shotgun (WGS) entry which is preliminary data.</text>
</comment>
<feature type="domain" description="NACHT" evidence="2">
    <location>
        <begin position="71"/>
        <end position="213"/>
    </location>
</feature>
<dbReference type="InterPro" id="IPR056884">
    <property type="entry name" value="NPHP3-like_N"/>
</dbReference>
<evidence type="ECO:0000256" key="1">
    <source>
        <dbReference type="ARBA" id="ARBA00022737"/>
    </source>
</evidence>
<dbReference type="InterPro" id="IPR007111">
    <property type="entry name" value="NACHT_NTPase"/>
</dbReference>
<protein>
    <recommendedName>
        <fullName evidence="2">NACHT domain-containing protein</fullName>
    </recommendedName>
</protein>
<dbReference type="InterPro" id="IPR027417">
    <property type="entry name" value="P-loop_NTPase"/>
</dbReference>
<keyword evidence="4" id="KW-1185">Reference proteome</keyword>
<organism evidence="3 4">
    <name type="scientific">Thelephora terrestris</name>
    <dbReference type="NCBI Taxonomy" id="56493"/>
    <lineage>
        <taxon>Eukaryota</taxon>
        <taxon>Fungi</taxon>
        <taxon>Dikarya</taxon>
        <taxon>Basidiomycota</taxon>
        <taxon>Agaricomycotina</taxon>
        <taxon>Agaricomycetes</taxon>
        <taxon>Thelephorales</taxon>
        <taxon>Thelephoraceae</taxon>
        <taxon>Thelephora</taxon>
    </lineage>
</organism>
<evidence type="ECO:0000259" key="2">
    <source>
        <dbReference type="PROSITE" id="PS50837"/>
    </source>
</evidence>
<keyword evidence="1" id="KW-0677">Repeat</keyword>
<feature type="non-terminal residue" evidence="3">
    <location>
        <position position="545"/>
    </location>
</feature>
<dbReference type="EMBL" id="WIUZ02000008">
    <property type="protein sequence ID" value="KAF9784561.1"/>
    <property type="molecule type" value="Genomic_DNA"/>
</dbReference>
<evidence type="ECO:0000313" key="3">
    <source>
        <dbReference type="EMBL" id="KAF9784561.1"/>
    </source>
</evidence>
<dbReference type="PANTHER" id="PTHR10039:SF14">
    <property type="entry name" value="NACHT DOMAIN-CONTAINING PROTEIN"/>
    <property type="match status" value="1"/>
</dbReference>
<accession>A0A9P6HDM4</accession>
<gene>
    <name evidence="3" type="ORF">BJ322DRAFT_1141600</name>
</gene>
<dbReference type="PANTHER" id="PTHR10039">
    <property type="entry name" value="AMELOGENIN"/>
    <property type="match status" value="1"/>
</dbReference>
<dbReference type="Pfam" id="PF24883">
    <property type="entry name" value="NPHP3_N"/>
    <property type="match status" value="1"/>
</dbReference>
<dbReference type="Proteomes" id="UP000736335">
    <property type="component" value="Unassembled WGS sequence"/>
</dbReference>
<dbReference type="SUPFAM" id="SSF52540">
    <property type="entry name" value="P-loop containing nucleoside triphosphate hydrolases"/>
    <property type="match status" value="1"/>
</dbReference>
<sequence>MYFQDAGQTLCPWFSPTDSHGFAVDRLALDSCRRAQGAEYRHGDRRGCLRGTRETVLSKIGSWAKDFAMSPVFWLNGLAGTGKSTIAQTTAERLFAKDLLGASFFCSRDFEDRSNLLLIFPTIAFQLALKYPDFRSRLVSLLRFNPNVGYQSLCYQMQKLIAEPLRETGVSTVIVIDALDECKDDEPSSAILSVLARFVGQIPKVKFFITGRPEPRIRTGFRLPLLVDSTAVFVLHDVPLSLVNNDIRLFLKHELSKLAQRRQLERWPSDEHVNVLCNRAAGFFVYAVATVKFLNSDIHLPENQLDAILNLPESTVAEGKTRFNPNSTLDSLYTSILEAAIREECPDVDSKVRTTIGAVVLVVNPLPPHAIAELMHLNSGEVILFLNEFQSLLTIGENFNQPVKPFHKSFPDFITDPSRCTNRRFYISPEHLHCEIATNCLGMMNDGLEQNLLSLPEYAFNSEVKDLQSRIDNRVSSALQYACRSWHNHLTAFRKDNSDVTSYLRRFLEENFLAWLEVLSVLGDLRGAVVGLEKLMSWLEEVSQD</sequence>
<reference evidence="3" key="1">
    <citation type="journal article" date="2020" name="Nat. Commun.">
        <title>Large-scale genome sequencing of mycorrhizal fungi provides insights into the early evolution of symbiotic traits.</title>
        <authorList>
            <person name="Miyauchi S."/>
            <person name="Kiss E."/>
            <person name="Kuo A."/>
            <person name="Drula E."/>
            <person name="Kohler A."/>
            <person name="Sanchez-Garcia M."/>
            <person name="Morin E."/>
            <person name="Andreopoulos B."/>
            <person name="Barry K.W."/>
            <person name="Bonito G."/>
            <person name="Buee M."/>
            <person name="Carver A."/>
            <person name="Chen C."/>
            <person name="Cichocki N."/>
            <person name="Clum A."/>
            <person name="Culley D."/>
            <person name="Crous P.W."/>
            <person name="Fauchery L."/>
            <person name="Girlanda M."/>
            <person name="Hayes R.D."/>
            <person name="Keri Z."/>
            <person name="LaButti K."/>
            <person name="Lipzen A."/>
            <person name="Lombard V."/>
            <person name="Magnuson J."/>
            <person name="Maillard F."/>
            <person name="Murat C."/>
            <person name="Nolan M."/>
            <person name="Ohm R.A."/>
            <person name="Pangilinan J."/>
            <person name="Pereira M.F."/>
            <person name="Perotto S."/>
            <person name="Peter M."/>
            <person name="Pfister S."/>
            <person name="Riley R."/>
            <person name="Sitrit Y."/>
            <person name="Stielow J.B."/>
            <person name="Szollosi G."/>
            <person name="Zifcakova L."/>
            <person name="Stursova M."/>
            <person name="Spatafora J.W."/>
            <person name="Tedersoo L."/>
            <person name="Vaario L.M."/>
            <person name="Yamada A."/>
            <person name="Yan M."/>
            <person name="Wang P."/>
            <person name="Xu J."/>
            <person name="Bruns T."/>
            <person name="Baldrian P."/>
            <person name="Vilgalys R."/>
            <person name="Dunand C."/>
            <person name="Henrissat B."/>
            <person name="Grigoriev I.V."/>
            <person name="Hibbett D."/>
            <person name="Nagy L.G."/>
            <person name="Martin F.M."/>
        </authorList>
    </citation>
    <scope>NUCLEOTIDE SEQUENCE</scope>
    <source>
        <strain evidence="3">UH-Tt-Lm1</strain>
    </source>
</reference>
<dbReference type="PROSITE" id="PS50837">
    <property type="entry name" value="NACHT"/>
    <property type="match status" value="1"/>
</dbReference>
<evidence type="ECO:0000313" key="4">
    <source>
        <dbReference type="Proteomes" id="UP000736335"/>
    </source>
</evidence>
<dbReference type="Gene3D" id="3.40.50.300">
    <property type="entry name" value="P-loop containing nucleotide triphosphate hydrolases"/>
    <property type="match status" value="1"/>
</dbReference>